<dbReference type="Gene3D" id="3.40.190.10">
    <property type="entry name" value="Periplasmic binding protein-like II"/>
    <property type="match status" value="2"/>
</dbReference>
<comment type="similarity">
    <text evidence="1">Belongs to the bacterial solute-binding protein 3 family.</text>
</comment>
<comment type="caution">
    <text evidence="6">The sequence shown here is derived from an EMBL/GenBank/DDBJ whole genome shotgun (WGS) entry which is preliminary data.</text>
</comment>
<dbReference type="CDD" id="cd13695">
    <property type="entry name" value="PBP2_Mlr3796_like"/>
    <property type="match status" value="1"/>
</dbReference>
<dbReference type="RefSeq" id="WP_042731863.1">
    <property type="nucleotide sequence ID" value="NZ_JXNZ01000255.1"/>
</dbReference>
<evidence type="ECO:0000313" key="6">
    <source>
        <dbReference type="EMBL" id="KIQ57267.1"/>
    </source>
</evidence>
<sequence>MQRRPSLFKACVFLFAASMAVVGVAQAADSKLDSVLQRGKLIVGTGSTNAPWHFQGADGKLQGFDIDIARMVAKGLFNDPEKVEFVVQSSDARIPNLLTDKVDMSCQFITVTASRAQQVAFTLPYYREGVGLLLPANSKYKEIEDLKAAGDGVTVAVLQNVYAEELVHQALPKAKVDQYDSVDLMYQAVNSGRADAAATDQSSVKYLMVQNPGRYRSPAYAWSPQTYACAVKRGDQDWLNFVNTTLHEAMTGVEFPTYAASFKQWFGVDLPSPAIGFPVEYK</sequence>
<dbReference type="InterPro" id="IPR001638">
    <property type="entry name" value="Solute-binding_3/MltF_N"/>
</dbReference>
<dbReference type="GO" id="GO:0005576">
    <property type="term" value="C:extracellular region"/>
    <property type="evidence" value="ECO:0007669"/>
    <property type="project" value="TreeGrafter"/>
</dbReference>
<dbReference type="AlphaFoldDB" id="A0A0D0P9C9"/>
<evidence type="ECO:0000256" key="4">
    <source>
        <dbReference type="SAM" id="SignalP"/>
    </source>
</evidence>
<dbReference type="GO" id="GO:0030288">
    <property type="term" value="C:outer membrane-bounded periplasmic space"/>
    <property type="evidence" value="ECO:0007669"/>
    <property type="project" value="TreeGrafter"/>
</dbReference>
<protein>
    <submittedName>
        <fullName evidence="6">ABC transporter substrate-binding protein</fullName>
    </submittedName>
</protein>
<dbReference type="InterPro" id="IPR051455">
    <property type="entry name" value="Bact_solute-bind_prot3"/>
</dbReference>
<evidence type="ECO:0000313" key="7">
    <source>
        <dbReference type="Proteomes" id="UP000032101"/>
    </source>
</evidence>
<dbReference type="PANTHER" id="PTHR30085">
    <property type="entry name" value="AMINO ACID ABC TRANSPORTER PERMEASE"/>
    <property type="match status" value="1"/>
</dbReference>
<evidence type="ECO:0000256" key="3">
    <source>
        <dbReference type="ARBA" id="ARBA00022729"/>
    </source>
</evidence>
<feature type="chain" id="PRO_5002218160" evidence="4">
    <location>
        <begin position="28"/>
        <end position="282"/>
    </location>
</feature>
<dbReference type="EMBL" id="JXNZ01000255">
    <property type="protein sequence ID" value="KIQ57267.1"/>
    <property type="molecule type" value="Genomic_DNA"/>
</dbReference>
<accession>A0A0D0P9C9</accession>
<name>A0A0D0P9C9_PSEFL</name>
<dbReference type="Pfam" id="PF00497">
    <property type="entry name" value="SBP_bac_3"/>
    <property type="match status" value="1"/>
</dbReference>
<dbReference type="Proteomes" id="UP000032101">
    <property type="component" value="Unassembled WGS sequence"/>
</dbReference>
<organism evidence="6 7">
    <name type="scientific">Pseudomonas fluorescens</name>
    <dbReference type="NCBI Taxonomy" id="294"/>
    <lineage>
        <taxon>Bacteria</taxon>
        <taxon>Pseudomonadati</taxon>
        <taxon>Pseudomonadota</taxon>
        <taxon>Gammaproteobacteria</taxon>
        <taxon>Pseudomonadales</taxon>
        <taxon>Pseudomonadaceae</taxon>
        <taxon>Pseudomonas</taxon>
    </lineage>
</organism>
<gene>
    <name evidence="6" type="ORF">RL74_21750</name>
</gene>
<dbReference type="OrthoDB" id="9768183at2"/>
<dbReference type="PANTHER" id="PTHR30085:SF6">
    <property type="entry name" value="ABC TRANSPORTER GLUTAMINE-BINDING PROTEIN GLNH"/>
    <property type="match status" value="1"/>
</dbReference>
<dbReference type="GO" id="GO:0006865">
    <property type="term" value="P:amino acid transport"/>
    <property type="evidence" value="ECO:0007669"/>
    <property type="project" value="TreeGrafter"/>
</dbReference>
<reference evidence="6 7" key="1">
    <citation type="submission" date="2015-01" db="EMBL/GenBank/DDBJ databases">
        <title>Draft Genome Sequence of the Biocontrol and Plant Growth-Promoting Rhizobacteria (PGPR) Pseudomonas fluorescens UM270.</title>
        <authorList>
            <person name="Hernandez-Salmeron J.E."/>
            <person name="Santoyo G."/>
            <person name="Moreno-Hagelsieb G."/>
            <person name="Hernandez-Leon R."/>
        </authorList>
    </citation>
    <scope>NUCLEOTIDE SEQUENCE [LARGE SCALE GENOMIC DNA]</scope>
    <source>
        <strain evidence="6 7">UM270</strain>
    </source>
</reference>
<proteinExistence type="inferred from homology"/>
<dbReference type="SMART" id="SM00062">
    <property type="entry name" value="PBPb"/>
    <property type="match status" value="1"/>
</dbReference>
<evidence type="ECO:0000256" key="2">
    <source>
        <dbReference type="ARBA" id="ARBA00022448"/>
    </source>
</evidence>
<dbReference type="PATRIC" id="fig|294.124.peg.4488"/>
<evidence type="ECO:0000256" key="1">
    <source>
        <dbReference type="ARBA" id="ARBA00010333"/>
    </source>
</evidence>
<evidence type="ECO:0000259" key="5">
    <source>
        <dbReference type="SMART" id="SM00062"/>
    </source>
</evidence>
<feature type="signal peptide" evidence="4">
    <location>
        <begin position="1"/>
        <end position="27"/>
    </location>
</feature>
<dbReference type="SUPFAM" id="SSF53850">
    <property type="entry name" value="Periplasmic binding protein-like II"/>
    <property type="match status" value="1"/>
</dbReference>
<feature type="domain" description="Solute-binding protein family 3/N-terminal" evidence="5">
    <location>
        <begin position="40"/>
        <end position="269"/>
    </location>
</feature>
<keyword evidence="2" id="KW-0813">Transport</keyword>
<keyword evidence="3 4" id="KW-0732">Signal</keyword>